<dbReference type="PANTHER" id="PTHR11741">
    <property type="entry name" value="ELONGATION FACTOR TS"/>
    <property type="match status" value="1"/>
</dbReference>
<evidence type="ECO:0000313" key="7">
    <source>
        <dbReference type="EMBL" id="KAK1314856.1"/>
    </source>
</evidence>
<dbReference type="GO" id="GO:0003746">
    <property type="term" value="F:translation elongation factor activity"/>
    <property type="evidence" value="ECO:0007669"/>
    <property type="project" value="UniProtKB-UniRule"/>
</dbReference>
<comment type="function">
    <text evidence="4">Associates with the EF-Tu.GDP complex and induces the exchange of GDP to GTP. It remains bound to the aminoacyl-tRNA.EF-Tu.GTP complex up to the GTP hydrolysis stage on the ribosome.</text>
</comment>
<dbReference type="Gene3D" id="1.10.8.10">
    <property type="entry name" value="DNA helicase RuvA subunit, C-terminal domain"/>
    <property type="match status" value="1"/>
</dbReference>
<evidence type="ECO:0000259" key="6">
    <source>
        <dbReference type="PROSITE" id="PS50126"/>
    </source>
</evidence>
<dbReference type="HAMAP" id="MF_00050">
    <property type="entry name" value="EF_Ts"/>
    <property type="match status" value="1"/>
</dbReference>
<dbReference type="PANTHER" id="PTHR11741:SF7">
    <property type="entry name" value="ELONGATION FACTOR TS, MITOCHONDRIAL"/>
    <property type="match status" value="1"/>
</dbReference>
<dbReference type="EMBL" id="JAUJYO010000006">
    <property type="protein sequence ID" value="KAK1314856.1"/>
    <property type="molecule type" value="Genomic_DNA"/>
</dbReference>
<keyword evidence="3 4" id="KW-0648">Protein biosynthesis</keyword>
<keyword evidence="8" id="KW-1185">Reference proteome</keyword>
<comment type="subcellular location">
    <subcellularLocation>
        <location evidence="4">Mitochondrion</location>
    </subcellularLocation>
</comment>
<protein>
    <recommendedName>
        <fullName evidence="4">Elongation factor Ts, mitochondrial</fullName>
        <shortName evidence="4">EF-Ts</shortName>
        <shortName evidence="4">EF-TsMt</shortName>
    </recommendedName>
</protein>
<gene>
    <name evidence="4" type="primary">EFTS</name>
    <name evidence="7" type="ORF">QJS10_CPA06g00719</name>
</gene>
<feature type="region of interest" description="Disordered" evidence="5">
    <location>
        <begin position="331"/>
        <end position="357"/>
    </location>
</feature>
<reference evidence="7" key="2">
    <citation type="submission" date="2023-06" db="EMBL/GenBank/DDBJ databases">
        <authorList>
            <person name="Ma L."/>
            <person name="Liu K.-W."/>
            <person name="Li Z."/>
            <person name="Hsiao Y.-Y."/>
            <person name="Qi Y."/>
            <person name="Fu T."/>
            <person name="Tang G."/>
            <person name="Zhang D."/>
            <person name="Sun W.-H."/>
            <person name="Liu D.-K."/>
            <person name="Li Y."/>
            <person name="Chen G.-Z."/>
            <person name="Liu X.-D."/>
            <person name="Liao X.-Y."/>
            <person name="Jiang Y.-T."/>
            <person name="Yu X."/>
            <person name="Hao Y."/>
            <person name="Huang J."/>
            <person name="Zhao X.-W."/>
            <person name="Ke S."/>
            <person name="Chen Y.-Y."/>
            <person name="Wu W.-L."/>
            <person name="Hsu J.-L."/>
            <person name="Lin Y.-F."/>
            <person name="Huang M.-D."/>
            <person name="Li C.-Y."/>
            <person name="Huang L."/>
            <person name="Wang Z.-W."/>
            <person name="Zhao X."/>
            <person name="Zhong W.-Y."/>
            <person name="Peng D.-H."/>
            <person name="Ahmad S."/>
            <person name="Lan S."/>
            <person name="Zhang J.-S."/>
            <person name="Tsai W.-C."/>
            <person name="Van De Peer Y."/>
            <person name="Liu Z.-J."/>
        </authorList>
    </citation>
    <scope>NUCLEOTIDE SEQUENCE</scope>
    <source>
        <strain evidence="7">CP</strain>
        <tissue evidence="7">Leaves</tissue>
    </source>
</reference>
<dbReference type="FunFam" id="1.10.8.10:FF:000001">
    <property type="entry name" value="Elongation factor Ts"/>
    <property type="match status" value="1"/>
</dbReference>
<dbReference type="PROSITE" id="PS50126">
    <property type="entry name" value="S1"/>
    <property type="match status" value="1"/>
</dbReference>
<feature type="compositionally biased region" description="Polar residues" evidence="5">
    <location>
        <begin position="338"/>
        <end position="357"/>
    </location>
</feature>
<keyword evidence="4" id="KW-0496">Mitochondrion</keyword>
<name>A0AAV9EM62_ACOCL</name>
<dbReference type="InterPro" id="IPR018101">
    <property type="entry name" value="Transl_elong_Ts_CS"/>
</dbReference>
<dbReference type="AlphaFoldDB" id="A0AAV9EM62"/>
<keyword evidence="2 4" id="KW-0251">Elongation factor</keyword>
<evidence type="ECO:0000313" key="8">
    <source>
        <dbReference type="Proteomes" id="UP001180020"/>
    </source>
</evidence>
<dbReference type="Proteomes" id="UP001180020">
    <property type="component" value="Unassembled WGS sequence"/>
</dbReference>
<accession>A0AAV9EM62</accession>
<comment type="caution">
    <text evidence="7">The sequence shown here is derived from an EMBL/GenBank/DDBJ whole genome shotgun (WGS) entry which is preliminary data.</text>
</comment>
<reference evidence="7" key="1">
    <citation type="journal article" date="2023" name="Nat. Commun.">
        <title>Diploid and tetraploid genomes of Acorus and the evolution of monocots.</title>
        <authorList>
            <person name="Ma L."/>
            <person name="Liu K.W."/>
            <person name="Li Z."/>
            <person name="Hsiao Y.Y."/>
            <person name="Qi Y."/>
            <person name="Fu T."/>
            <person name="Tang G.D."/>
            <person name="Zhang D."/>
            <person name="Sun W.H."/>
            <person name="Liu D.K."/>
            <person name="Li Y."/>
            <person name="Chen G.Z."/>
            <person name="Liu X.D."/>
            <person name="Liao X.Y."/>
            <person name="Jiang Y.T."/>
            <person name="Yu X."/>
            <person name="Hao Y."/>
            <person name="Huang J."/>
            <person name="Zhao X.W."/>
            <person name="Ke S."/>
            <person name="Chen Y.Y."/>
            <person name="Wu W.L."/>
            <person name="Hsu J.L."/>
            <person name="Lin Y.F."/>
            <person name="Huang M.D."/>
            <person name="Li C.Y."/>
            <person name="Huang L."/>
            <person name="Wang Z.W."/>
            <person name="Zhao X."/>
            <person name="Zhong W.Y."/>
            <person name="Peng D.H."/>
            <person name="Ahmad S."/>
            <person name="Lan S."/>
            <person name="Zhang J.S."/>
            <person name="Tsai W.C."/>
            <person name="Van de Peer Y."/>
            <person name="Liu Z.J."/>
        </authorList>
    </citation>
    <scope>NUCLEOTIDE SEQUENCE</scope>
    <source>
        <strain evidence="7">CP</strain>
    </source>
</reference>
<evidence type="ECO:0000256" key="1">
    <source>
        <dbReference type="ARBA" id="ARBA00005532"/>
    </source>
</evidence>
<dbReference type="InterPro" id="IPR003029">
    <property type="entry name" value="S1_domain"/>
</dbReference>
<organism evidence="7 8">
    <name type="scientific">Acorus calamus</name>
    <name type="common">Sweet flag</name>
    <dbReference type="NCBI Taxonomy" id="4465"/>
    <lineage>
        <taxon>Eukaryota</taxon>
        <taxon>Viridiplantae</taxon>
        <taxon>Streptophyta</taxon>
        <taxon>Embryophyta</taxon>
        <taxon>Tracheophyta</taxon>
        <taxon>Spermatophyta</taxon>
        <taxon>Magnoliopsida</taxon>
        <taxon>Liliopsida</taxon>
        <taxon>Acoraceae</taxon>
        <taxon>Acorus</taxon>
    </lineage>
</organism>
<evidence type="ECO:0000256" key="2">
    <source>
        <dbReference type="ARBA" id="ARBA00022768"/>
    </source>
</evidence>
<dbReference type="GO" id="GO:0005739">
    <property type="term" value="C:mitochondrion"/>
    <property type="evidence" value="ECO:0007669"/>
    <property type="project" value="UniProtKB-SubCell"/>
</dbReference>
<dbReference type="InterPro" id="IPR001816">
    <property type="entry name" value="Transl_elong_EFTs/EF1B"/>
</dbReference>
<dbReference type="SUPFAM" id="SSF46934">
    <property type="entry name" value="UBA-like"/>
    <property type="match status" value="1"/>
</dbReference>
<evidence type="ECO:0000256" key="3">
    <source>
        <dbReference type="ARBA" id="ARBA00022917"/>
    </source>
</evidence>
<feature type="domain" description="S1 motif" evidence="6">
    <location>
        <begin position="1"/>
        <end position="29"/>
    </location>
</feature>
<proteinExistence type="inferred from homology"/>
<dbReference type="GO" id="GO:0003676">
    <property type="term" value="F:nucleic acid binding"/>
    <property type="evidence" value="ECO:0007669"/>
    <property type="project" value="InterPro"/>
</dbReference>
<evidence type="ECO:0000256" key="5">
    <source>
        <dbReference type="SAM" id="MobiDB-lite"/>
    </source>
</evidence>
<dbReference type="InterPro" id="IPR009060">
    <property type="entry name" value="UBA-like_sf"/>
</dbReference>
<sequence length="391" mass="41935">MGTSSLQVGQEVNVRVLRIDRGRLTLTMKKEENMEELNMKLNQGVVHKATNPFLLAFRKNKEIASFLDEREKQKAVVEAVEIIDGIKTESDVLEAEDSGIPDVVPDKGETSSTEVINEKATTAVVADPTDEIVPPESVEAAIGTIQEDGGKSIADFVIDEASVSDENEEVSSAVEIKTESEEEKTSLNEVRVGEEDIKVAVGVDSSAENASPLIPEASIRTIKEEKVLIDKDEQFLPDPVINEAPVTNEVKETSNSIALSETSIPNEVKSDSVGYEEVVSPETVVPEDIVSNQAEEATIENNPEVVSKMPLTMEDEIAPVASKNVPSIPVENGGVISSGETNGAPQESATKATKSSALVKQLREETGAGMMDCKKALSETGGDIAKAQEFL</sequence>
<dbReference type="GO" id="GO:0070125">
    <property type="term" value="P:mitochondrial translational elongation"/>
    <property type="evidence" value="ECO:0007669"/>
    <property type="project" value="TreeGrafter"/>
</dbReference>
<dbReference type="CDD" id="cd14275">
    <property type="entry name" value="UBA_EF-Ts"/>
    <property type="match status" value="1"/>
</dbReference>
<evidence type="ECO:0000256" key="4">
    <source>
        <dbReference type="HAMAP-Rule" id="MF_03135"/>
    </source>
</evidence>
<comment type="similarity">
    <text evidence="1 4">Belongs to the EF-Ts family.</text>
</comment>
<dbReference type="PROSITE" id="PS01126">
    <property type="entry name" value="EF_TS_1"/>
    <property type="match status" value="1"/>
</dbReference>